<dbReference type="PIRSF" id="PIRSF006268">
    <property type="entry name" value="ApbE"/>
    <property type="match status" value="1"/>
</dbReference>
<keyword evidence="7" id="KW-0479">Metal-binding</keyword>
<dbReference type="PANTHER" id="PTHR30040">
    <property type="entry name" value="THIAMINE BIOSYNTHESIS LIPOPROTEIN APBE"/>
    <property type="match status" value="1"/>
</dbReference>
<sequence>MHLDVTLRSPDKVGFKRRGKMLLTRSYKRSLLLGIVLLIAALYVMGTRPGLKHFQGYTMGTTYSISYAATLFSDPVKAVQADVERALEAINDKMSTYRPDSELMQFNHAPVGKPFKASDELVNLVHRSLYFSRISDGAYDVTVGPLVNLWGFGPSEKDSQQPEKAMPAGQDGAARDGTVDPVLWMLANYPTEVPSDESISAALDRVGYKFLTVDTDHDTMTRHKDLFVDLSSIAKGYGVDVVGQTLKRRGINNYMVEIGGEVLVHGSKPDGDAWRLGIRGPAMTAGGMPRLVVTIGNRALATSGDYLNYFEINGQKFSHMINPRTGRPEVSRLAEVAVIADSAATGDALATMFMVLGDKKGLELANREGIAAYFTYHSKDGGFESVSSEAFKPYQHH</sequence>
<comment type="similarity">
    <text evidence="2">Belongs to the ApbE family.</text>
</comment>
<keyword evidence="5" id="KW-0285">Flavoprotein</keyword>
<organism evidence="12 13">
    <name type="scientific">Endozoicomonas euniceicola</name>
    <dbReference type="NCBI Taxonomy" id="1234143"/>
    <lineage>
        <taxon>Bacteria</taxon>
        <taxon>Pseudomonadati</taxon>
        <taxon>Pseudomonadota</taxon>
        <taxon>Gammaproteobacteria</taxon>
        <taxon>Oceanospirillales</taxon>
        <taxon>Endozoicomonadaceae</taxon>
        <taxon>Endozoicomonas</taxon>
    </lineage>
</organism>
<evidence type="ECO:0000313" key="12">
    <source>
        <dbReference type="EMBL" id="UYM16482.1"/>
    </source>
</evidence>
<dbReference type="EMBL" id="CP103300">
    <property type="protein sequence ID" value="UYM16482.1"/>
    <property type="molecule type" value="Genomic_DNA"/>
</dbReference>
<evidence type="ECO:0000256" key="10">
    <source>
        <dbReference type="ARBA" id="ARBA00031306"/>
    </source>
</evidence>
<evidence type="ECO:0000256" key="9">
    <source>
        <dbReference type="ARBA" id="ARBA00022842"/>
    </source>
</evidence>
<gene>
    <name evidence="12" type="ORF">NX720_00675</name>
</gene>
<keyword evidence="13" id="KW-1185">Reference proteome</keyword>
<evidence type="ECO:0000256" key="3">
    <source>
        <dbReference type="ARBA" id="ARBA00011955"/>
    </source>
</evidence>
<evidence type="ECO:0000256" key="4">
    <source>
        <dbReference type="ARBA" id="ARBA00016337"/>
    </source>
</evidence>
<dbReference type="Proteomes" id="UP001163255">
    <property type="component" value="Chromosome"/>
</dbReference>
<dbReference type="Pfam" id="PF02424">
    <property type="entry name" value="ApbE"/>
    <property type="match status" value="1"/>
</dbReference>
<evidence type="ECO:0000256" key="5">
    <source>
        <dbReference type="ARBA" id="ARBA00022630"/>
    </source>
</evidence>
<protein>
    <recommendedName>
        <fullName evidence="4">FAD:protein FMN transferase</fullName>
        <ecNumber evidence="3">2.7.1.180</ecNumber>
    </recommendedName>
    <alternativeName>
        <fullName evidence="10">Flavin transferase</fullName>
    </alternativeName>
</protein>
<evidence type="ECO:0000256" key="7">
    <source>
        <dbReference type="ARBA" id="ARBA00022723"/>
    </source>
</evidence>
<evidence type="ECO:0000256" key="11">
    <source>
        <dbReference type="ARBA" id="ARBA00048540"/>
    </source>
</evidence>
<proteinExistence type="inferred from homology"/>
<dbReference type="InterPro" id="IPR003374">
    <property type="entry name" value="ApbE-like_sf"/>
</dbReference>
<evidence type="ECO:0000256" key="8">
    <source>
        <dbReference type="ARBA" id="ARBA00022827"/>
    </source>
</evidence>
<dbReference type="PANTHER" id="PTHR30040:SF2">
    <property type="entry name" value="FAD:PROTEIN FMN TRANSFERASE"/>
    <property type="match status" value="1"/>
</dbReference>
<comment type="catalytic activity">
    <reaction evidence="11">
        <text>L-threonyl-[protein] + FAD = FMN-L-threonyl-[protein] + AMP + H(+)</text>
        <dbReference type="Rhea" id="RHEA:36847"/>
        <dbReference type="Rhea" id="RHEA-COMP:11060"/>
        <dbReference type="Rhea" id="RHEA-COMP:11061"/>
        <dbReference type="ChEBI" id="CHEBI:15378"/>
        <dbReference type="ChEBI" id="CHEBI:30013"/>
        <dbReference type="ChEBI" id="CHEBI:57692"/>
        <dbReference type="ChEBI" id="CHEBI:74257"/>
        <dbReference type="ChEBI" id="CHEBI:456215"/>
        <dbReference type="EC" id="2.7.1.180"/>
    </reaction>
</comment>
<evidence type="ECO:0000256" key="1">
    <source>
        <dbReference type="ARBA" id="ARBA00001946"/>
    </source>
</evidence>
<evidence type="ECO:0000256" key="6">
    <source>
        <dbReference type="ARBA" id="ARBA00022679"/>
    </source>
</evidence>
<dbReference type="InterPro" id="IPR024932">
    <property type="entry name" value="ApbE"/>
</dbReference>
<reference evidence="12" key="1">
    <citation type="submission" date="2022-10" db="EMBL/GenBank/DDBJ databases">
        <title>Completed Genome Sequence of two octocoral isolated bacterium, Endozoicomonas euniceicola EF212T and Endozoicomonas gorgoniicola PS125T.</title>
        <authorList>
            <person name="Chiou Y.-J."/>
            <person name="Chen Y.-H."/>
        </authorList>
    </citation>
    <scope>NUCLEOTIDE SEQUENCE</scope>
    <source>
        <strain evidence="12">EF212</strain>
    </source>
</reference>
<name>A0ABY6GUM9_9GAMM</name>
<evidence type="ECO:0000313" key="13">
    <source>
        <dbReference type="Proteomes" id="UP001163255"/>
    </source>
</evidence>
<dbReference type="RefSeq" id="WP_262598776.1">
    <property type="nucleotide sequence ID" value="NZ_CP103300.1"/>
</dbReference>
<accession>A0ABY6GUM9</accession>
<dbReference type="GO" id="GO:0016740">
    <property type="term" value="F:transferase activity"/>
    <property type="evidence" value="ECO:0007669"/>
    <property type="project" value="UniProtKB-KW"/>
</dbReference>
<keyword evidence="9" id="KW-0460">Magnesium</keyword>
<keyword evidence="8" id="KW-0274">FAD</keyword>
<dbReference type="SUPFAM" id="SSF143631">
    <property type="entry name" value="ApbE-like"/>
    <property type="match status" value="2"/>
</dbReference>
<evidence type="ECO:0000256" key="2">
    <source>
        <dbReference type="ARBA" id="ARBA00008282"/>
    </source>
</evidence>
<keyword evidence="6 12" id="KW-0808">Transferase</keyword>
<comment type="cofactor">
    <cofactor evidence="1">
        <name>Mg(2+)</name>
        <dbReference type="ChEBI" id="CHEBI:18420"/>
    </cofactor>
</comment>
<dbReference type="Gene3D" id="3.10.520.10">
    <property type="entry name" value="ApbE-like domains"/>
    <property type="match status" value="1"/>
</dbReference>
<dbReference type="EC" id="2.7.1.180" evidence="3"/>